<dbReference type="AlphaFoldDB" id="A0A804HPB8"/>
<evidence type="ECO:0000313" key="2">
    <source>
        <dbReference type="Proteomes" id="UP000012960"/>
    </source>
</evidence>
<accession>A0A804HPB8</accession>
<dbReference type="Proteomes" id="UP000012960">
    <property type="component" value="Unplaced"/>
</dbReference>
<evidence type="ECO:0000313" key="1">
    <source>
        <dbReference type="EnsemblPlants" id="Ma01_p02000.1"/>
    </source>
</evidence>
<protein>
    <submittedName>
        <fullName evidence="1">Uncharacterized protein</fullName>
    </submittedName>
</protein>
<proteinExistence type="predicted"/>
<organism evidence="1 2">
    <name type="scientific">Musa acuminata subsp. malaccensis</name>
    <name type="common">Wild banana</name>
    <name type="synonym">Musa malaccensis</name>
    <dbReference type="NCBI Taxonomy" id="214687"/>
    <lineage>
        <taxon>Eukaryota</taxon>
        <taxon>Viridiplantae</taxon>
        <taxon>Streptophyta</taxon>
        <taxon>Embryophyta</taxon>
        <taxon>Tracheophyta</taxon>
        <taxon>Spermatophyta</taxon>
        <taxon>Magnoliopsida</taxon>
        <taxon>Liliopsida</taxon>
        <taxon>Zingiberales</taxon>
        <taxon>Musaceae</taxon>
        <taxon>Musa</taxon>
    </lineage>
</organism>
<reference evidence="1" key="1">
    <citation type="submission" date="2021-05" db="UniProtKB">
        <authorList>
            <consortium name="EnsemblPlants"/>
        </authorList>
    </citation>
    <scope>IDENTIFICATION</scope>
    <source>
        <strain evidence="1">subsp. malaccensis</strain>
    </source>
</reference>
<dbReference type="EnsemblPlants" id="Ma01_t02000.1">
    <property type="protein sequence ID" value="Ma01_p02000.1"/>
    <property type="gene ID" value="Ma01_g02000"/>
</dbReference>
<sequence>MWIRSRVRFHPDQLGTESTPSLAISLTMSYMK</sequence>
<keyword evidence="2" id="KW-1185">Reference proteome</keyword>
<dbReference type="InParanoid" id="A0A804HPB8"/>
<dbReference type="Gramene" id="Ma01_t02000.1">
    <property type="protein sequence ID" value="Ma01_p02000.1"/>
    <property type="gene ID" value="Ma01_g02000"/>
</dbReference>
<name>A0A804HPB8_MUSAM</name>